<keyword evidence="3" id="KW-1185">Reference proteome</keyword>
<feature type="compositionally biased region" description="Polar residues" evidence="1">
    <location>
        <begin position="11"/>
        <end position="37"/>
    </location>
</feature>
<reference evidence="2 3" key="1">
    <citation type="journal article" date="2017" name="Genome Biol. Evol.">
        <title>Phytophthora megakarya and P. palmivora, closely related causal agents of cacao black pod rot, underwent increases in genome sizes and gene numbers by different mechanisms.</title>
        <authorList>
            <person name="Ali S.S."/>
            <person name="Shao J."/>
            <person name="Lary D.J."/>
            <person name="Kronmiller B."/>
            <person name="Shen D."/>
            <person name="Strem M.D."/>
            <person name="Amoako-Attah I."/>
            <person name="Akrofi A.Y."/>
            <person name="Begoude B.A."/>
            <person name="Ten Hoopen G.M."/>
            <person name="Coulibaly K."/>
            <person name="Kebe B.I."/>
            <person name="Melnick R.L."/>
            <person name="Guiltinan M.J."/>
            <person name="Tyler B.M."/>
            <person name="Meinhardt L.W."/>
            <person name="Bailey B.A."/>
        </authorList>
    </citation>
    <scope>NUCLEOTIDE SEQUENCE [LARGE SCALE GENOMIC DNA]</scope>
    <source>
        <strain evidence="3">sbr112.9</strain>
    </source>
</reference>
<proteinExistence type="predicted"/>
<dbReference type="OrthoDB" id="129198at2759"/>
<name>A0A2P4XBH2_9STRA</name>
<comment type="caution">
    <text evidence="2">The sequence shown here is derived from an EMBL/GenBank/DDBJ whole genome shotgun (WGS) entry which is preliminary data.</text>
</comment>
<sequence>MELAPSIATDVGNSDTGKETSISHVSSQAQLKSATSPPQLVEDQYHISDGVTGNRVIPGVVHLDALLEVSELLNFEELFMKDFLAELKAGEIAGMMFLKPETLLNM</sequence>
<dbReference type="EMBL" id="NCKW01015483">
    <property type="protein sequence ID" value="POM62902.1"/>
    <property type="molecule type" value="Genomic_DNA"/>
</dbReference>
<evidence type="ECO:0000313" key="2">
    <source>
        <dbReference type="EMBL" id="POM62902.1"/>
    </source>
</evidence>
<dbReference type="AlphaFoldDB" id="A0A2P4XBH2"/>
<evidence type="ECO:0000256" key="1">
    <source>
        <dbReference type="SAM" id="MobiDB-lite"/>
    </source>
</evidence>
<gene>
    <name evidence="2" type="ORF">PHPALM_27877</name>
</gene>
<protein>
    <submittedName>
        <fullName evidence="2">Pol protein</fullName>
    </submittedName>
</protein>
<accession>A0A2P4XBH2</accession>
<feature type="region of interest" description="Disordered" evidence="1">
    <location>
        <begin position="1"/>
        <end position="37"/>
    </location>
</feature>
<evidence type="ECO:0000313" key="3">
    <source>
        <dbReference type="Proteomes" id="UP000237271"/>
    </source>
</evidence>
<dbReference type="Proteomes" id="UP000237271">
    <property type="component" value="Unassembled WGS sequence"/>
</dbReference>
<organism evidence="2 3">
    <name type="scientific">Phytophthora palmivora</name>
    <dbReference type="NCBI Taxonomy" id="4796"/>
    <lineage>
        <taxon>Eukaryota</taxon>
        <taxon>Sar</taxon>
        <taxon>Stramenopiles</taxon>
        <taxon>Oomycota</taxon>
        <taxon>Peronosporomycetes</taxon>
        <taxon>Peronosporales</taxon>
        <taxon>Peronosporaceae</taxon>
        <taxon>Phytophthora</taxon>
    </lineage>
</organism>